<dbReference type="Proteomes" id="UP000791080">
    <property type="component" value="Unassembled WGS sequence"/>
</dbReference>
<accession>A0ABT1JMB6</accession>
<evidence type="ECO:0000313" key="3">
    <source>
        <dbReference type="EMBL" id="MCP2333268.1"/>
    </source>
</evidence>
<dbReference type="InterPro" id="IPR001173">
    <property type="entry name" value="Glyco_trans_2-like"/>
</dbReference>
<dbReference type="InterPro" id="IPR029044">
    <property type="entry name" value="Nucleotide-diphossugar_trans"/>
</dbReference>
<dbReference type="RefSeq" id="WP_051314159.1">
    <property type="nucleotide sequence ID" value="NZ_AUBJ02000001.1"/>
</dbReference>
<dbReference type="Pfam" id="PF00535">
    <property type="entry name" value="Glycos_transf_2"/>
    <property type="match status" value="1"/>
</dbReference>
<evidence type="ECO:0000313" key="4">
    <source>
        <dbReference type="Proteomes" id="UP000791080"/>
    </source>
</evidence>
<keyword evidence="4" id="KW-1185">Reference proteome</keyword>
<dbReference type="SUPFAM" id="SSF53448">
    <property type="entry name" value="Nucleotide-diphospho-sugar transferases"/>
    <property type="match status" value="1"/>
</dbReference>
<protein>
    <submittedName>
        <fullName evidence="3">Glycosyltransferase involved in cell wall bisynthesis</fullName>
    </submittedName>
</protein>
<feature type="compositionally biased region" description="Low complexity" evidence="1">
    <location>
        <begin position="292"/>
        <end position="304"/>
    </location>
</feature>
<feature type="compositionally biased region" description="Basic and acidic residues" evidence="1">
    <location>
        <begin position="328"/>
        <end position="338"/>
    </location>
</feature>
<feature type="compositionally biased region" description="Low complexity" evidence="1">
    <location>
        <begin position="311"/>
        <end position="325"/>
    </location>
</feature>
<evidence type="ECO:0000256" key="1">
    <source>
        <dbReference type="SAM" id="MobiDB-lite"/>
    </source>
</evidence>
<feature type="region of interest" description="Disordered" evidence="1">
    <location>
        <begin position="278"/>
        <end position="428"/>
    </location>
</feature>
<dbReference type="Gene3D" id="3.90.550.10">
    <property type="entry name" value="Spore Coat Polysaccharide Biosynthesis Protein SpsA, Chain A"/>
    <property type="match status" value="1"/>
</dbReference>
<dbReference type="InterPro" id="IPR050834">
    <property type="entry name" value="Glycosyltransf_2"/>
</dbReference>
<organism evidence="3 4">
    <name type="scientific">Actinoalloteichus caeruleus DSM 43889</name>
    <dbReference type="NCBI Taxonomy" id="1120930"/>
    <lineage>
        <taxon>Bacteria</taxon>
        <taxon>Bacillati</taxon>
        <taxon>Actinomycetota</taxon>
        <taxon>Actinomycetes</taxon>
        <taxon>Pseudonocardiales</taxon>
        <taxon>Pseudonocardiaceae</taxon>
        <taxon>Actinoalloteichus</taxon>
        <taxon>Actinoalloteichus cyanogriseus</taxon>
    </lineage>
</organism>
<feature type="domain" description="Glycosyltransferase 2-like" evidence="2">
    <location>
        <begin position="70"/>
        <end position="170"/>
    </location>
</feature>
<evidence type="ECO:0000259" key="2">
    <source>
        <dbReference type="Pfam" id="PF00535"/>
    </source>
</evidence>
<name>A0ABT1JMB6_ACTCY</name>
<comment type="caution">
    <text evidence="3">The sequence shown here is derived from an EMBL/GenBank/DDBJ whole genome shotgun (WGS) entry which is preliminary data.</text>
</comment>
<sequence>MSDPNRRAPVEFPRLAKDLLRRLVGRHVVAERWYRLRYAATRRAARAEEDAEVERLSTVVAPVPEATVVVVIPTYRRPGRLLAAVRSALGQTVRDVAVLVVDDGGGEVGTLPPDPRLRLIRLGRNHGSCGLARNVGIRLSRSPFVAFLDDDNTWRPDHLERALRALREEPGPGLAYTAVRRLRADGSQLDIIGREFDRRAHTDDSWADSNSIVVTRSPLVRFDPWARPRSVNPKEDWELVHRLSRRMRVTYVPVVTVDYAVHRGSYFTDWGERSGAGAWNGTGPGARPPAAAPLALPAGREGAGPPRPARAPEAGPGRAGSPEARTGPGDDGREDPRVVPRPGGVPWSPPSGPMRRPVAPPVRVEEGTAPPELTGRCGVPEGGWPEEWFAGPGQGGRSPTGGAPPAPGDPVPGAPADGRRPPLPGEPG</sequence>
<gene>
    <name evidence="3" type="ORF">G443_003538</name>
</gene>
<dbReference type="PANTHER" id="PTHR43685:SF2">
    <property type="entry name" value="GLYCOSYLTRANSFERASE 2-LIKE DOMAIN-CONTAINING PROTEIN"/>
    <property type="match status" value="1"/>
</dbReference>
<proteinExistence type="predicted"/>
<dbReference type="PANTHER" id="PTHR43685">
    <property type="entry name" value="GLYCOSYLTRANSFERASE"/>
    <property type="match status" value="1"/>
</dbReference>
<feature type="compositionally biased region" description="Pro residues" evidence="1">
    <location>
        <begin position="402"/>
        <end position="413"/>
    </location>
</feature>
<reference evidence="3 4" key="1">
    <citation type="submission" date="2022-06" db="EMBL/GenBank/DDBJ databases">
        <title>Genomic Encyclopedia of Type Strains, Phase I: the one thousand microbial genomes (KMG-I) project.</title>
        <authorList>
            <person name="Kyrpides N."/>
        </authorList>
    </citation>
    <scope>NUCLEOTIDE SEQUENCE [LARGE SCALE GENOMIC DNA]</scope>
    <source>
        <strain evidence="3 4">DSM 43889</strain>
    </source>
</reference>
<dbReference type="CDD" id="cd00761">
    <property type="entry name" value="Glyco_tranf_GTA_type"/>
    <property type="match status" value="1"/>
</dbReference>
<dbReference type="EMBL" id="AUBJ02000001">
    <property type="protein sequence ID" value="MCP2333268.1"/>
    <property type="molecule type" value="Genomic_DNA"/>
</dbReference>